<dbReference type="Proteomes" id="UP001162031">
    <property type="component" value="Unassembled WGS sequence"/>
</dbReference>
<keyword evidence="11" id="KW-1185">Reference proteome</keyword>
<evidence type="ECO:0000256" key="6">
    <source>
        <dbReference type="ARBA" id="ARBA00022989"/>
    </source>
</evidence>
<evidence type="ECO:0000313" key="11">
    <source>
        <dbReference type="Proteomes" id="UP001162031"/>
    </source>
</evidence>
<gene>
    <name evidence="10" type="ORF">HBR001_LOCUS47</name>
</gene>
<comment type="similarity">
    <text evidence="2">Belongs to the peptidase S54 family.</text>
</comment>
<evidence type="ECO:0000256" key="5">
    <source>
        <dbReference type="ARBA" id="ARBA00022801"/>
    </source>
</evidence>
<comment type="subcellular location">
    <subcellularLocation>
        <location evidence="1">Membrane</location>
        <topology evidence="1">Multi-pass membrane protein</topology>
    </subcellularLocation>
</comment>
<dbReference type="GO" id="GO:0004252">
    <property type="term" value="F:serine-type endopeptidase activity"/>
    <property type="evidence" value="ECO:0007669"/>
    <property type="project" value="InterPro"/>
</dbReference>
<keyword evidence="5" id="KW-0378">Hydrolase</keyword>
<protein>
    <recommendedName>
        <fullName evidence="9">Peptidase S54 rhomboid domain-containing protein</fullName>
    </recommendedName>
</protein>
<keyword evidence="7 8" id="KW-0472">Membrane</keyword>
<feature type="transmembrane region" description="Helical" evidence="8">
    <location>
        <begin position="123"/>
        <end position="147"/>
    </location>
</feature>
<dbReference type="GO" id="GO:0016020">
    <property type="term" value="C:membrane"/>
    <property type="evidence" value="ECO:0007669"/>
    <property type="project" value="UniProtKB-SubCell"/>
</dbReference>
<comment type="caution">
    <text evidence="10">The sequence shown here is derived from an EMBL/GenBank/DDBJ whole genome shotgun (WGS) entry which is preliminary data.</text>
</comment>
<dbReference type="PANTHER" id="PTHR43066">
    <property type="entry name" value="RHOMBOID-RELATED PROTEIN"/>
    <property type="match status" value="1"/>
</dbReference>
<feature type="transmembrane region" description="Helical" evidence="8">
    <location>
        <begin position="50"/>
        <end position="66"/>
    </location>
</feature>
<evidence type="ECO:0000256" key="1">
    <source>
        <dbReference type="ARBA" id="ARBA00004141"/>
    </source>
</evidence>
<sequence>MRRFRRKSLVTCRHEPLGAESSGTCHKAASPPPPLLQLAHSVERLERKPPVTLALLGVMYLLHVVGTQTPSQLLPFALCPGKVVANKSIGAVFVAPFIHVEELHLYQSLASFLWKGYQLEGRLGSIGFCVLLVYLIVVSQALIVVGAHLISRGAVYECSTGLSGVLIAMKAILTVDSPTFTELHSFMVPTKYGAWLELLFTYFFVPKLPLLAQAAGLTSGYIYTMTPGADALIASASRTIWHVLVRIGVVKRPLRWWQVWPRLMNTIRLRKQQRTARKKSSMATEVVAKALVLLRWSSA</sequence>
<dbReference type="Gene3D" id="1.20.1540.10">
    <property type="entry name" value="Rhomboid-like"/>
    <property type="match status" value="1"/>
</dbReference>
<reference evidence="10" key="1">
    <citation type="submission" date="2022-12" db="EMBL/GenBank/DDBJ databases">
        <authorList>
            <person name="Webb A."/>
        </authorList>
    </citation>
    <scope>NUCLEOTIDE SEQUENCE</scope>
    <source>
        <strain evidence="10">Hp1</strain>
    </source>
</reference>
<dbReference type="GO" id="GO:0006508">
    <property type="term" value="P:proteolysis"/>
    <property type="evidence" value="ECO:0007669"/>
    <property type="project" value="UniProtKB-KW"/>
</dbReference>
<dbReference type="SUPFAM" id="SSF144091">
    <property type="entry name" value="Rhomboid-like"/>
    <property type="match status" value="1"/>
</dbReference>
<keyword evidence="4 8" id="KW-0812">Transmembrane</keyword>
<evidence type="ECO:0000256" key="8">
    <source>
        <dbReference type="SAM" id="Phobius"/>
    </source>
</evidence>
<organism evidence="10 11">
    <name type="scientific">Hyaloperonospora brassicae</name>
    <name type="common">Brassica downy mildew</name>
    <name type="synonym">Peronospora brassicae</name>
    <dbReference type="NCBI Taxonomy" id="162125"/>
    <lineage>
        <taxon>Eukaryota</taxon>
        <taxon>Sar</taxon>
        <taxon>Stramenopiles</taxon>
        <taxon>Oomycota</taxon>
        <taxon>Peronosporomycetes</taxon>
        <taxon>Peronosporales</taxon>
        <taxon>Peronosporaceae</taxon>
        <taxon>Hyaloperonospora</taxon>
    </lineage>
</organism>
<evidence type="ECO:0000256" key="3">
    <source>
        <dbReference type="ARBA" id="ARBA00022670"/>
    </source>
</evidence>
<evidence type="ECO:0000313" key="10">
    <source>
        <dbReference type="EMBL" id="CAI5708261.1"/>
    </source>
</evidence>
<feature type="transmembrane region" description="Helical" evidence="8">
    <location>
        <begin position="192"/>
        <end position="212"/>
    </location>
</feature>
<evidence type="ECO:0000256" key="4">
    <source>
        <dbReference type="ARBA" id="ARBA00022692"/>
    </source>
</evidence>
<evidence type="ECO:0000259" key="9">
    <source>
        <dbReference type="Pfam" id="PF01694"/>
    </source>
</evidence>
<name>A0AAV0STV2_HYABA</name>
<accession>A0AAV0STV2</accession>
<dbReference type="InterPro" id="IPR022764">
    <property type="entry name" value="Peptidase_S54_rhomboid_dom"/>
</dbReference>
<dbReference type="PANTHER" id="PTHR43066:SF1">
    <property type="entry name" value="RHOMBOID PROTEIN 2"/>
    <property type="match status" value="1"/>
</dbReference>
<dbReference type="Pfam" id="PF01694">
    <property type="entry name" value="Rhomboid"/>
    <property type="match status" value="1"/>
</dbReference>
<feature type="transmembrane region" description="Helical" evidence="8">
    <location>
        <begin position="154"/>
        <end position="172"/>
    </location>
</feature>
<dbReference type="EMBL" id="CANTFL010000003">
    <property type="protein sequence ID" value="CAI5708261.1"/>
    <property type="molecule type" value="Genomic_DNA"/>
</dbReference>
<feature type="domain" description="Peptidase S54 rhomboid" evidence="9">
    <location>
        <begin position="92"/>
        <end position="225"/>
    </location>
</feature>
<keyword evidence="3" id="KW-0645">Protease</keyword>
<evidence type="ECO:0000256" key="7">
    <source>
        <dbReference type="ARBA" id="ARBA00023136"/>
    </source>
</evidence>
<proteinExistence type="inferred from homology"/>
<dbReference type="AlphaFoldDB" id="A0AAV0STV2"/>
<keyword evidence="6 8" id="KW-1133">Transmembrane helix</keyword>
<evidence type="ECO:0000256" key="2">
    <source>
        <dbReference type="ARBA" id="ARBA00009045"/>
    </source>
</evidence>
<dbReference type="InterPro" id="IPR035952">
    <property type="entry name" value="Rhomboid-like_sf"/>
</dbReference>